<organism evidence="1 2">
    <name type="scientific">Globodera rostochiensis</name>
    <name type="common">Golden nematode worm</name>
    <name type="synonym">Heterodera rostochiensis</name>
    <dbReference type="NCBI Taxonomy" id="31243"/>
    <lineage>
        <taxon>Eukaryota</taxon>
        <taxon>Metazoa</taxon>
        <taxon>Ecdysozoa</taxon>
        <taxon>Nematoda</taxon>
        <taxon>Chromadorea</taxon>
        <taxon>Rhabditida</taxon>
        <taxon>Tylenchina</taxon>
        <taxon>Tylenchomorpha</taxon>
        <taxon>Tylenchoidea</taxon>
        <taxon>Heteroderidae</taxon>
        <taxon>Heteroderinae</taxon>
        <taxon>Globodera</taxon>
    </lineage>
</organism>
<proteinExistence type="predicted"/>
<reference evidence="2" key="1">
    <citation type="submission" date="2022-11" db="UniProtKB">
        <authorList>
            <consortium name="WormBaseParasite"/>
        </authorList>
    </citation>
    <scope>IDENTIFICATION</scope>
</reference>
<evidence type="ECO:0000313" key="1">
    <source>
        <dbReference type="Proteomes" id="UP000887572"/>
    </source>
</evidence>
<protein>
    <submittedName>
        <fullName evidence="2">Uncharacterized protein</fullName>
    </submittedName>
</protein>
<sequence length="106" mass="11643">MIGRGEWRVLVDGEEQAEEEGLPRQRHCRKAQQRISNGMGAGSSTPSYAYALLWNGGRKTLSRPSSAVCLPSSFTPSPLTKAASEWPLCFFSSLLTERIESSVKLV</sequence>
<dbReference type="Proteomes" id="UP000887572">
    <property type="component" value="Unplaced"/>
</dbReference>
<keyword evidence="1" id="KW-1185">Reference proteome</keyword>
<dbReference type="AlphaFoldDB" id="A0A914IG25"/>
<evidence type="ECO:0000313" key="2">
    <source>
        <dbReference type="WBParaSite" id="Gr19_v10_g9913.t1"/>
    </source>
</evidence>
<accession>A0A914IG25</accession>
<dbReference type="WBParaSite" id="Gr19_v10_g9913.t1">
    <property type="protein sequence ID" value="Gr19_v10_g9913.t1"/>
    <property type="gene ID" value="Gr19_v10_g9913"/>
</dbReference>
<name>A0A914IG25_GLORO</name>